<dbReference type="Proteomes" id="UP000572680">
    <property type="component" value="Unassembled WGS sequence"/>
</dbReference>
<dbReference type="RefSeq" id="WP_182843838.1">
    <property type="nucleotide sequence ID" value="NZ_BAAALP010000029.1"/>
</dbReference>
<proteinExistence type="predicted"/>
<evidence type="ECO:0000313" key="2">
    <source>
        <dbReference type="Proteomes" id="UP000572680"/>
    </source>
</evidence>
<dbReference type="EMBL" id="JACJIA010000003">
    <property type="protein sequence ID" value="MBA8951530.1"/>
    <property type="molecule type" value="Genomic_DNA"/>
</dbReference>
<evidence type="ECO:0000313" key="1">
    <source>
        <dbReference type="EMBL" id="MBA8951530.1"/>
    </source>
</evidence>
<accession>A0A7W3LNS4</accession>
<protein>
    <submittedName>
        <fullName evidence="1">Putative ATPase</fullName>
    </submittedName>
</protein>
<keyword evidence="2" id="KW-1185">Reference proteome</keyword>
<dbReference type="PANTHER" id="PTHR47691:SF3">
    <property type="entry name" value="HTH-TYPE TRANSCRIPTIONAL REGULATOR RV0890C-RELATED"/>
    <property type="match status" value="1"/>
</dbReference>
<sequence>MRQRSGNLPAELTTFVGRADELAAIGETLGRARLVTLAGTGGVGKTRLALRACSPRTFPTGRGWWSCRR</sequence>
<dbReference type="PANTHER" id="PTHR47691">
    <property type="entry name" value="REGULATOR-RELATED"/>
    <property type="match status" value="1"/>
</dbReference>
<dbReference type="AlphaFoldDB" id="A0A7W3LNS4"/>
<gene>
    <name evidence="1" type="ORF">HNR61_003161</name>
</gene>
<dbReference type="Gene3D" id="3.40.50.300">
    <property type="entry name" value="P-loop containing nucleotide triphosphate hydrolases"/>
    <property type="match status" value="1"/>
</dbReference>
<reference evidence="1 2" key="1">
    <citation type="submission" date="2020-08" db="EMBL/GenBank/DDBJ databases">
        <title>Genomic Encyclopedia of Type Strains, Phase IV (KMG-IV): sequencing the most valuable type-strain genomes for metagenomic binning, comparative biology and taxonomic classification.</title>
        <authorList>
            <person name="Goeker M."/>
        </authorList>
    </citation>
    <scope>NUCLEOTIDE SEQUENCE [LARGE SCALE GENOMIC DNA]</scope>
    <source>
        <strain evidence="1 2">DSM 44197</strain>
    </source>
</reference>
<name>A0A7W3LNS4_ACTNM</name>
<dbReference type="InterPro" id="IPR027417">
    <property type="entry name" value="P-loop_NTPase"/>
</dbReference>
<organism evidence="1 2">
    <name type="scientific">Actinomadura namibiensis</name>
    <dbReference type="NCBI Taxonomy" id="182080"/>
    <lineage>
        <taxon>Bacteria</taxon>
        <taxon>Bacillati</taxon>
        <taxon>Actinomycetota</taxon>
        <taxon>Actinomycetes</taxon>
        <taxon>Streptosporangiales</taxon>
        <taxon>Thermomonosporaceae</taxon>
        <taxon>Actinomadura</taxon>
    </lineage>
</organism>
<comment type="caution">
    <text evidence="1">The sequence shown here is derived from an EMBL/GenBank/DDBJ whole genome shotgun (WGS) entry which is preliminary data.</text>
</comment>
<dbReference type="SUPFAM" id="SSF52540">
    <property type="entry name" value="P-loop containing nucleoside triphosphate hydrolases"/>
    <property type="match status" value="1"/>
</dbReference>